<evidence type="ECO:0000256" key="12">
    <source>
        <dbReference type="PROSITE-ProRule" id="PRU00182"/>
    </source>
</evidence>
<evidence type="ECO:0000256" key="9">
    <source>
        <dbReference type="ARBA" id="ARBA00048248"/>
    </source>
</evidence>
<dbReference type="PANTHER" id="PTHR11766:SF0">
    <property type="entry name" value="TYROSINE--TRNA LIGASE, MITOCHONDRIAL"/>
    <property type="match status" value="1"/>
</dbReference>
<keyword evidence="2 11" id="KW-0963">Cytoplasm</keyword>
<keyword evidence="8 11" id="KW-0030">Aminoacyl-tRNA synthetase</keyword>
<dbReference type="HAMAP" id="MF_02006">
    <property type="entry name" value="Tyr_tRNA_synth_type1"/>
    <property type="match status" value="1"/>
</dbReference>
<feature type="binding site" evidence="11">
    <location>
        <position position="239"/>
    </location>
    <ligand>
        <name>ATP</name>
        <dbReference type="ChEBI" id="CHEBI:30616"/>
    </ligand>
</feature>
<keyword evidence="7 11" id="KW-0648">Protein biosynthesis</keyword>
<evidence type="ECO:0000256" key="11">
    <source>
        <dbReference type="HAMAP-Rule" id="MF_02006"/>
    </source>
</evidence>
<dbReference type="CDD" id="cd00805">
    <property type="entry name" value="TyrRS_core"/>
    <property type="match status" value="1"/>
</dbReference>
<dbReference type="PROSITE" id="PS50889">
    <property type="entry name" value="S4"/>
    <property type="match status" value="1"/>
</dbReference>
<evidence type="ECO:0000256" key="4">
    <source>
        <dbReference type="ARBA" id="ARBA00022741"/>
    </source>
</evidence>
<evidence type="ECO:0000256" key="8">
    <source>
        <dbReference type="ARBA" id="ARBA00023146"/>
    </source>
</evidence>
<evidence type="ECO:0000259" key="13">
    <source>
        <dbReference type="Pfam" id="PF22421"/>
    </source>
</evidence>
<dbReference type="GO" id="GO:0003723">
    <property type="term" value="F:RNA binding"/>
    <property type="evidence" value="ECO:0007669"/>
    <property type="project" value="UniProtKB-KW"/>
</dbReference>
<evidence type="ECO:0000256" key="7">
    <source>
        <dbReference type="ARBA" id="ARBA00022917"/>
    </source>
</evidence>
<dbReference type="Gene3D" id="1.10.240.10">
    <property type="entry name" value="Tyrosyl-Transfer RNA Synthetase"/>
    <property type="match status" value="1"/>
</dbReference>
<keyword evidence="5 11" id="KW-0067">ATP-binding</keyword>
<dbReference type="SUPFAM" id="SSF55174">
    <property type="entry name" value="Alpha-L RNA-binding motif"/>
    <property type="match status" value="1"/>
</dbReference>
<dbReference type="GO" id="GO:0004831">
    <property type="term" value="F:tyrosine-tRNA ligase activity"/>
    <property type="evidence" value="ECO:0007669"/>
    <property type="project" value="UniProtKB-UniRule"/>
</dbReference>
<evidence type="ECO:0000256" key="6">
    <source>
        <dbReference type="ARBA" id="ARBA00022884"/>
    </source>
</evidence>
<dbReference type="InterPro" id="IPR054608">
    <property type="entry name" value="SYY-like_C"/>
</dbReference>
<dbReference type="InterPro" id="IPR036986">
    <property type="entry name" value="S4_RNA-bd_sf"/>
</dbReference>
<feature type="binding site" evidence="11">
    <location>
        <position position="39"/>
    </location>
    <ligand>
        <name>L-tyrosine</name>
        <dbReference type="ChEBI" id="CHEBI:58315"/>
    </ligand>
</feature>
<proteinExistence type="inferred from homology"/>
<dbReference type="SUPFAM" id="SSF52374">
    <property type="entry name" value="Nucleotidylyl transferase"/>
    <property type="match status" value="1"/>
</dbReference>
<dbReference type="HOGENOM" id="CLU_024003_0_3_5"/>
<dbReference type="InterPro" id="IPR024088">
    <property type="entry name" value="Tyr-tRNA-ligase_bac-type"/>
</dbReference>
<comment type="catalytic activity">
    <reaction evidence="9 11">
        <text>tRNA(Tyr) + L-tyrosine + ATP = L-tyrosyl-tRNA(Tyr) + AMP + diphosphate + H(+)</text>
        <dbReference type="Rhea" id="RHEA:10220"/>
        <dbReference type="Rhea" id="RHEA-COMP:9706"/>
        <dbReference type="Rhea" id="RHEA-COMP:9707"/>
        <dbReference type="ChEBI" id="CHEBI:15378"/>
        <dbReference type="ChEBI" id="CHEBI:30616"/>
        <dbReference type="ChEBI" id="CHEBI:33019"/>
        <dbReference type="ChEBI" id="CHEBI:58315"/>
        <dbReference type="ChEBI" id="CHEBI:78442"/>
        <dbReference type="ChEBI" id="CHEBI:78536"/>
        <dbReference type="ChEBI" id="CHEBI:456215"/>
        <dbReference type="EC" id="6.1.1.1"/>
    </reaction>
</comment>
<dbReference type="InterPro" id="IPR014729">
    <property type="entry name" value="Rossmann-like_a/b/a_fold"/>
</dbReference>
<dbReference type="EC" id="6.1.1.1" evidence="11"/>
<dbReference type="Pfam" id="PF22421">
    <property type="entry name" value="SYY_C-terminal"/>
    <property type="match status" value="1"/>
</dbReference>
<comment type="subcellular location">
    <subcellularLocation>
        <location evidence="1 11">Cytoplasm</location>
    </subcellularLocation>
</comment>
<keyword evidence="3 11" id="KW-0436">Ligase</keyword>
<protein>
    <recommendedName>
        <fullName evidence="11">Tyrosine--tRNA ligase</fullName>
        <ecNumber evidence="11">6.1.1.1</ecNumber>
    </recommendedName>
    <alternativeName>
        <fullName evidence="11">Tyrosyl-tRNA synthetase</fullName>
        <shortName evidence="11">TyrRS</shortName>
    </alternativeName>
</protein>
<feature type="short sequence motif" description="'KMSKS' region" evidence="11">
    <location>
        <begin position="236"/>
        <end position="240"/>
    </location>
</feature>
<evidence type="ECO:0000256" key="2">
    <source>
        <dbReference type="ARBA" id="ARBA00022490"/>
    </source>
</evidence>
<dbReference type="RefSeq" id="WP_011473289.1">
    <property type="nucleotide sequence ID" value="NC_007925.1"/>
</dbReference>
<dbReference type="AlphaFoldDB" id="Q213P3"/>
<dbReference type="Pfam" id="PF00579">
    <property type="entry name" value="tRNA-synt_1b"/>
    <property type="match status" value="1"/>
</dbReference>
<dbReference type="PRINTS" id="PR01040">
    <property type="entry name" value="TRNASYNTHTYR"/>
</dbReference>
<dbReference type="CDD" id="cd00165">
    <property type="entry name" value="S4"/>
    <property type="match status" value="1"/>
</dbReference>
<dbReference type="FunFam" id="3.40.50.620:FF:000008">
    <property type="entry name" value="Tyrosine--tRNA ligase"/>
    <property type="match status" value="1"/>
</dbReference>
<comment type="subunit">
    <text evidence="11">Homodimer.</text>
</comment>
<dbReference type="NCBIfam" id="TIGR00234">
    <property type="entry name" value="tyrS"/>
    <property type="match status" value="1"/>
</dbReference>
<keyword evidence="6 12" id="KW-0694">RNA-binding</keyword>
<reference evidence="14" key="1">
    <citation type="submission" date="2006-03" db="EMBL/GenBank/DDBJ databases">
        <title>Complete sequence of Rhodopseudomonas palustris BisB18.</title>
        <authorList>
            <consortium name="US DOE Joint Genome Institute"/>
            <person name="Copeland A."/>
            <person name="Lucas S."/>
            <person name="Lapidus A."/>
            <person name="Barry K."/>
            <person name="Detter J.C."/>
            <person name="Glavina del Rio T."/>
            <person name="Hammon N."/>
            <person name="Israni S."/>
            <person name="Dalin E."/>
            <person name="Tice H."/>
            <person name="Pitluck S."/>
            <person name="Chain P."/>
            <person name="Malfatti S."/>
            <person name="Shin M."/>
            <person name="Vergez L."/>
            <person name="Schmutz J."/>
            <person name="Larimer F."/>
            <person name="Land M."/>
            <person name="Hauser L."/>
            <person name="Pelletier D.A."/>
            <person name="Kyrpides N."/>
            <person name="Anderson I."/>
            <person name="Oda Y."/>
            <person name="Harwood C.S."/>
            <person name="Richardson P."/>
        </authorList>
    </citation>
    <scope>NUCLEOTIDE SEQUENCE [LARGE SCALE GENOMIC DNA]</scope>
    <source>
        <strain evidence="14">BisB18</strain>
    </source>
</reference>
<dbReference type="GO" id="GO:0005829">
    <property type="term" value="C:cytosol"/>
    <property type="evidence" value="ECO:0007669"/>
    <property type="project" value="TreeGrafter"/>
</dbReference>
<dbReference type="Gene3D" id="3.10.290.10">
    <property type="entry name" value="RNA-binding S4 domain"/>
    <property type="match status" value="1"/>
</dbReference>
<evidence type="ECO:0000256" key="5">
    <source>
        <dbReference type="ARBA" id="ARBA00022840"/>
    </source>
</evidence>
<dbReference type="OrthoDB" id="9804243at2"/>
<accession>Q213P3</accession>
<feature type="binding site" evidence="11">
    <location>
        <position position="176"/>
    </location>
    <ligand>
        <name>L-tyrosine</name>
        <dbReference type="ChEBI" id="CHEBI:58315"/>
    </ligand>
</feature>
<dbReference type="STRING" id="316056.RPC_2845"/>
<dbReference type="GO" id="GO:0006437">
    <property type="term" value="P:tyrosyl-tRNA aminoacylation"/>
    <property type="evidence" value="ECO:0007669"/>
    <property type="project" value="UniProtKB-UniRule"/>
</dbReference>
<evidence type="ECO:0000256" key="10">
    <source>
        <dbReference type="ARBA" id="ARBA00060965"/>
    </source>
</evidence>
<gene>
    <name evidence="11" type="primary">tyrS</name>
    <name evidence="14" type="ordered locus">RPC_2845</name>
</gene>
<dbReference type="FunFam" id="1.10.240.10:FF:000001">
    <property type="entry name" value="Tyrosine--tRNA ligase"/>
    <property type="match status" value="1"/>
</dbReference>
<evidence type="ECO:0000313" key="14">
    <source>
        <dbReference type="EMBL" id="ABD88393.1"/>
    </source>
</evidence>
<comment type="similarity">
    <text evidence="10 11">Belongs to the class-I aminoacyl-tRNA synthetase family. TyrS type 1 subfamily.</text>
</comment>
<dbReference type="EMBL" id="CP000301">
    <property type="protein sequence ID" value="ABD88393.1"/>
    <property type="molecule type" value="Genomic_DNA"/>
</dbReference>
<keyword evidence="4 11" id="KW-0547">Nucleotide-binding</keyword>
<evidence type="ECO:0000256" key="1">
    <source>
        <dbReference type="ARBA" id="ARBA00004496"/>
    </source>
</evidence>
<dbReference type="GO" id="GO:0005524">
    <property type="term" value="F:ATP binding"/>
    <property type="evidence" value="ECO:0007669"/>
    <property type="project" value="UniProtKB-UniRule"/>
</dbReference>
<dbReference type="PANTHER" id="PTHR11766">
    <property type="entry name" value="TYROSYL-TRNA SYNTHETASE"/>
    <property type="match status" value="1"/>
</dbReference>
<organism evidence="14">
    <name type="scientific">Rhodopseudomonas palustris (strain BisB18)</name>
    <dbReference type="NCBI Taxonomy" id="316056"/>
    <lineage>
        <taxon>Bacteria</taxon>
        <taxon>Pseudomonadati</taxon>
        <taxon>Pseudomonadota</taxon>
        <taxon>Alphaproteobacteria</taxon>
        <taxon>Hyphomicrobiales</taxon>
        <taxon>Nitrobacteraceae</taxon>
        <taxon>Rhodopseudomonas</taxon>
    </lineage>
</organism>
<sequence length="418" mass="45853">MTAFKSDFLNVLQSRGFIHQISDPDSLDALATRGEVVSYVGYDCTAASLHVGHLLSIMMLHWLQATGNKPIALMGGGTTRVGDPSGRDETRKILTYEQIDANKDSIKGTFAKFIRFGDGKSDAVMADNAEWLTKLNYIEMLRDVGRHFSINRMLTMDSVKMRLEREQELSFIEFNYMILQSYDFVELARRYGCNLQMGGSDQWGNIVTGVDLGRRMGTHQLHALTCPLLTTSSGAKMGKTAAGAVWLNGDMLSAYDYWQYWRNTEDADVERFLKLFTLLPLDEVARLAALQGQDINEAKKILATEATALIHGREAADKAEATARTTFEQGGTASDLPTVELSRAELDAGLGVLVAFAEKTGLVASNGEARRQIKAGGLKVNDVAVTDEKMALTAADLTADGVIKLSMGKKKHVLLRPS</sequence>
<feature type="domain" description="Tyrosine--tRNA ligase SYY-like C-terminal" evidence="13">
    <location>
        <begin position="333"/>
        <end position="415"/>
    </location>
</feature>
<comment type="function">
    <text evidence="11">Catalyzes the attachment of tyrosine to tRNA(Tyr) in a two-step reaction: tyrosine is first activated by ATP to form Tyr-AMP and then transferred to the acceptor end of tRNA(Tyr).</text>
</comment>
<dbReference type="eggNOG" id="COG0162">
    <property type="taxonomic scope" value="Bacteria"/>
</dbReference>
<dbReference type="GO" id="GO:0042803">
    <property type="term" value="F:protein homodimerization activity"/>
    <property type="evidence" value="ECO:0007669"/>
    <property type="project" value="UniProtKB-ARBA"/>
</dbReference>
<name>Q213P3_RHOPB</name>
<evidence type="ECO:0000256" key="3">
    <source>
        <dbReference type="ARBA" id="ARBA00022598"/>
    </source>
</evidence>
<dbReference type="InterPro" id="IPR002305">
    <property type="entry name" value="aa-tRNA-synth_Ic"/>
</dbReference>
<dbReference type="InterPro" id="IPR002307">
    <property type="entry name" value="Tyr-tRNA-ligase"/>
</dbReference>
<feature type="binding site" evidence="11">
    <location>
        <position position="180"/>
    </location>
    <ligand>
        <name>L-tyrosine</name>
        <dbReference type="ChEBI" id="CHEBI:58315"/>
    </ligand>
</feature>
<dbReference type="Gene3D" id="3.40.50.620">
    <property type="entry name" value="HUPs"/>
    <property type="match status" value="1"/>
</dbReference>
<feature type="short sequence motif" description="'HIGH' region" evidence="11">
    <location>
        <begin position="44"/>
        <end position="53"/>
    </location>
</feature>
<dbReference type="KEGG" id="rpc:RPC_2845"/>
<dbReference type="InterPro" id="IPR024107">
    <property type="entry name" value="Tyr-tRNA-ligase_bac_1"/>
</dbReference>